<dbReference type="PANTHER" id="PTHR42939:SF1">
    <property type="entry name" value="ABC TRANSPORTER ATP-BINDING PROTEIN ALBC-RELATED"/>
    <property type="match status" value="1"/>
</dbReference>
<dbReference type="SMART" id="SM00382">
    <property type="entry name" value="AAA"/>
    <property type="match status" value="1"/>
</dbReference>
<dbReference type="GO" id="GO:0016887">
    <property type="term" value="F:ATP hydrolysis activity"/>
    <property type="evidence" value="ECO:0007669"/>
    <property type="project" value="InterPro"/>
</dbReference>
<feature type="domain" description="ABC transporter" evidence="4">
    <location>
        <begin position="4"/>
        <end position="231"/>
    </location>
</feature>
<evidence type="ECO:0000256" key="2">
    <source>
        <dbReference type="ARBA" id="ARBA00022741"/>
    </source>
</evidence>
<dbReference type="InterPro" id="IPR027417">
    <property type="entry name" value="P-loop_NTPase"/>
</dbReference>
<dbReference type="Gene3D" id="3.40.50.300">
    <property type="entry name" value="P-loop containing nucleotide triphosphate hydrolases"/>
    <property type="match status" value="1"/>
</dbReference>
<name>A0A839JY21_9FIRM</name>
<dbReference type="Proteomes" id="UP000574276">
    <property type="component" value="Unassembled WGS sequence"/>
</dbReference>
<dbReference type="InterPro" id="IPR017871">
    <property type="entry name" value="ABC_transporter-like_CS"/>
</dbReference>
<evidence type="ECO:0000256" key="1">
    <source>
        <dbReference type="ARBA" id="ARBA00022448"/>
    </source>
</evidence>
<comment type="caution">
    <text evidence="5">The sequence shown here is derived from an EMBL/GenBank/DDBJ whole genome shotgun (WGS) entry which is preliminary data.</text>
</comment>
<evidence type="ECO:0000313" key="5">
    <source>
        <dbReference type="EMBL" id="MBB2181882.1"/>
    </source>
</evidence>
<dbReference type="PROSITE" id="PS00211">
    <property type="entry name" value="ABC_TRANSPORTER_1"/>
    <property type="match status" value="1"/>
</dbReference>
<dbReference type="PANTHER" id="PTHR42939">
    <property type="entry name" value="ABC TRANSPORTER ATP-BINDING PROTEIN ALBC-RELATED"/>
    <property type="match status" value="1"/>
</dbReference>
<reference evidence="5 6" key="1">
    <citation type="submission" date="2020-07" db="EMBL/GenBank/DDBJ databases">
        <title>Characterization and genome sequencing of isolate MD1, a novel member within the family Lachnospiraceae.</title>
        <authorList>
            <person name="Rettenmaier R."/>
            <person name="Di Bello L."/>
            <person name="Zinser C."/>
            <person name="Scheitz K."/>
            <person name="Liebl W."/>
            <person name="Zverlov V."/>
        </authorList>
    </citation>
    <scope>NUCLEOTIDE SEQUENCE [LARGE SCALE GENOMIC DNA]</scope>
    <source>
        <strain evidence="5 6">MD1</strain>
    </source>
</reference>
<keyword evidence="2" id="KW-0547">Nucleotide-binding</keyword>
<dbReference type="PROSITE" id="PS50893">
    <property type="entry name" value="ABC_TRANSPORTER_2"/>
    <property type="match status" value="1"/>
</dbReference>
<dbReference type="AlphaFoldDB" id="A0A839JY21"/>
<dbReference type="RefSeq" id="WP_228351623.1">
    <property type="nucleotide sequence ID" value="NZ_JACEGA010000001.1"/>
</dbReference>
<proteinExistence type="predicted"/>
<dbReference type="InterPro" id="IPR003439">
    <property type="entry name" value="ABC_transporter-like_ATP-bd"/>
</dbReference>
<dbReference type="GO" id="GO:0005524">
    <property type="term" value="F:ATP binding"/>
    <property type="evidence" value="ECO:0007669"/>
    <property type="project" value="UniProtKB-KW"/>
</dbReference>
<dbReference type="InterPro" id="IPR003593">
    <property type="entry name" value="AAA+_ATPase"/>
</dbReference>
<dbReference type="SUPFAM" id="SSF52540">
    <property type="entry name" value="P-loop containing nucleoside triphosphate hydrolases"/>
    <property type="match status" value="1"/>
</dbReference>
<evidence type="ECO:0000259" key="4">
    <source>
        <dbReference type="PROSITE" id="PS50893"/>
    </source>
</evidence>
<dbReference type="InterPro" id="IPR051782">
    <property type="entry name" value="ABC_Transporter_VariousFunc"/>
</dbReference>
<protein>
    <submittedName>
        <fullName evidence="5">ABC transporter ATP-binding protein</fullName>
    </submittedName>
</protein>
<dbReference type="Pfam" id="PF00005">
    <property type="entry name" value="ABC_tran"/>
    <property type="match status" value="1"/>
</dbReference>
<accession>A0A839JY21</accession>
<keyword evidence="3 5" id="KW-0067">ATP-binding</keyword>
<gene>
    <name evidence="5" type="ORF">H0486_03215</name>
</gene>
<organism evidence="5 6">
    <name type="scientific">Variimorphobacter saccharofermentans</name>
    <dbReference type="NCBI Taxonomy" id="2755051"/>
    <lineage>
        <taxon>Bacteria</taxon>
        <taxon>Bacillati</taxon>
        <taxon>Bacillota</taxon>
        <taxon>Clostridia</taxon>
        <taxon>Lachnospirales</taxon>
        <taxon>Lachnospiraceae</taxon>
        <taxon>Variimorphobacter</taxon>
    </lineage>
</organism>
<keyword evidence="1" id="KW-0813">Transport</keyword>
<evidence type="ECO:0000256" key="3">
    <source>
        <dbReference type="ARBA" id="ARBA00022840"/>
    </source>
</evidence>
<keyword evidence="6" id="KW-1185">Reference proteome</keyword>
<sequence length="289" mass="32233">MPLLEVKNLSKSYANVDALIKMDISVNVGEIVALIGKNGAGKTTLLNCIAGNIYPTGGNILYKGETLLQKESKLNEFGILIEPTFIPYMNAADNLSILLKAAGVKSVKKNVEDILKLVGLENKKKEKTKAFSFGMCQRLGLAQALLNEPQFLILDEPFVGLDPTGKAILKNIILQKAREEKVGILFSSHDLEDVEEICDRVVLIENGRKKYDGVMDYDKKYILKCDKNIDEDTKRILLNCNIKGKEVIVDHAKELGIIFKKLDEVGINVIDLEIKQRSLYDFFKQEGGE</sequence>
<dbReference type="EMBL" id="JACEGA010000001">
    <property type="protein sequence ID" value="MBB2181882.1"/>
    <property type="molecule type" value="Genomic_DNA"/>
</dbReference>
<evidence type="ECO:0000313" key="6">
    <source>
        <dbReference type="Proteomes" id="UP000574276"/>
    </source>
</evidence>